<dbReference type="InterPro" id="IPR037185">
    <property type="entry name" value="EmrE-like"/>
</dbReference>
<feature type="transmembrane region" description="Helical" evidence="6">
    <location>
        <begin position="192"/>
        <end position="212"/>
    </location>
</feature>
<dbReference type="SUPFAM" id="SSF103481">
    <property type="entry name" value="Multidrug resistance efflux transporter EmrE"/>
    <property type="match status" value="2"/>
</dbReference>
<dbReference type="GeneID" id="105179601"/>
<feature type="transmembrane region" description="Helical" evidence="6">
    <location>
        <begin position="224"/>
        <end position="244"/>
    </location>
</feature>
<feature type="domain" description="EamA" evidence="7">
    <location>
        <begin position="195"/>
        <end position="332"/>
    </location>
</feature>
<feature type="transmembrane region" description="Helical" evidence="6">
    <location>
        <begin position="78"/>
        <end position="100"/>
    </location>
</feature>
<keyword evidence="8" id="KW-1185">Reference proteome</keyword>
<dbReference type="AlphaFoldDB" id="A0A6I9V1M0"/>
<evidence type="ECO:0000259" key="7">
    <source>
        <dbReference type="Pfam" id="PF00892"/>
    </source>
</evidence>
<dbReference type="RefSeq" id="XP_011101550.2">
    <property type="nucleotide sequence ID" value="XM_011103248.2"/>
</dbReference>
<evidence type="ECO:0000313" key="8">
    <source>
        <dbReference type="Proteomes" id="UP000504604"/>
    </source>
</evidence>
<evidence type="ECO:0000256" key="3">
    <source>
        <dbReference type="ARBA" id="ARBA00022692"/>
    </source>
</evidence>
<comment type="similarity">
    <text evidence="2 6">Belongs to the drug/metabolite transporter (DMT) superfamily. Plant drug/metabolite exporter (P-DME) (TC 2.A.7.4) family.</text>
</comment>
<dbReference type="Gramene" id="SIN_1013332.t">
    <property type="protein sequence ID" value="SIN_1013332.t"/>
    <property type="gene ID" value="SIN_1013332"/>
</dbReference>
<dbReference type="PANTHER" id="PTHR31218">
    <property type="entry name" value="WAT1-RELATED PROTEIN"/>
    <property type="match status" value="1"/>
</dbReference>
<name>A0A6I9V1M0_SESIN</name>
<evidence type="ECO:0000313" key="9">
    <source>
        <dbReference type="RefSeq" id="XP_011101550.2"/>
    </source>
</evidence>
<dbReference type="GO" id="GO:0022857">
    <property type="term" value="F:transmembrane transporter activity"/>
    <property type="evidence" value="ECO:0007669"/>
    <property type="project" value="InterPro"/>
</dbReference>
<dbReference type="InParanoid" id="A0A6I9V1M0"/>
<dbReference type="InterPro" id="IPR030184">
    <property type="entry name" value="WAT1-related"/>
</dbReference>
<comment type="subcellular location">
    <subcellularLocation>
        <location evidence="1 6">Membrane</location>
        <topology evidence="1 6">Multi-pass membrane protein</topology>
    </subcellularLocation>
</comment>
<dbReference type="KEGG" id="sind:105179601"/>
<sequence>MGKGNWFLSIIEKNKGVLVMIFVQLVYSGMALFSKAAISKGMNPYVFVAYRQAFATLALAPFAFFLDRKKSDLLSYSLIGKIFLASLFGITLSLNLYAYAINYVSATFASASNNTIPALTFLIAVAFRIESFSIRNSPGIVKLVGSVVSLSGAMVFAFVKGPRVNFMNWHTGTDENQLKTNPVINFSSKEKWIQGCLLMLSANTAWASWLVIQAPLVKQYRAKFRLTMLQCLFSCIQSSVWAMSMNRDLSSWKLNWDLNLFSVAYCGVVVTGITYWLQLWAVESKGPLFVAIFSPLTLIFTAIISAFLWKETLYLGSVCGGILLVGGLYCVLWGKNKEAQKQANQEQTQPQNFAKEETIV</sequence>
<keyword evidence="4 6" id="KW-1133">Transmembrane helix</keyword>
<keyword evidence="5 6" id="KW-0472">Membrane</keyword>
<feature type="transmembrane region" description="Helical" evidence="6">
    <location>
        <begin position="314"/>
        <end position="334"/>
    </location>
</feature>
<evidence type="ECO:0000256" key="4">
    <source>
        <dbReference type="ARBA" id="ARBA00022989"/>
    </source>
</evidence>
<gene>
    <name evidence="9" type="primary">LOC105179601</name>
</gene>
<evidence type="ECO:0000256" key="5">
    <source>
        <dbReference type="ARBA" id="ARBA00023136"/>
    </source>
</evidence>
<evidence type="ECO:0000256" key="1">
    <source>
        <dbReference type="ARBA" id="ARBA00004141"/>
    </source>
</evidence>
<feature type="transmembrane region" description="Helical" evidence="6">
    <location>
        <begin position="288"/>
        <end position="308"/>
    </location>
</feature>
<proteinExistence type="inferred from homology"/>
<evidence type="ECO:0000256" key="2">
    <source>
        <dbReference type="ARBA" id="ARBA00007635"/>
    </source>
</evidence>
<dbReference type="OrthoDB" id="1728340at2759"/>
<accession>A0A6I9V1M0</accession>
<dbReference type="GO" id="GO:0016020">
    <property type="term" value="C:membrane"/>
    <property type="evidence" value="ECO:0007669"/>
    <property type="project" value="UniProtKB-SubCell"/>
</dbReference>
<feature type="transmembrane region" description="Helical" evidence="6">
    <location>
        <begin position="106"/>
        <end position="127"/>
    </location>
</feature>
<feature type="transmembrane region" description="Helical" evidence="6">
    <location>
        <begin position="44"/>
        <end position="66"/>
    </location>
</feature>
<feature type="transmembrane region" description="Helical" evidence="6">
    <location>
        <begin position="139"/>
        <end position="159"/>
    </location>
</feature>
<evidence type="ECO:0000256" key="6">
    <source>
        <dbReference type="RuleBase" id="RU363077"/>
    </source>
</evidence>
<protein>
    <recommendedName>
        <fullName evidence="6">WAT1-related protein</fullName>
    </recommendedName>
</protein>
<feature type="domain" description="EamA" evidence="7">
    <location>
        <begin position="15"/>
        <end position="148"/>
    </location>
</feature>
<reference evidence="9" key="1">
    <citation type="submission" date="2025-08" db="UniProtKB">
        <authorList>
            <consortium name="RefSeq"/>
        </authorList>
    </citation>
    <scope>IDENTIFICATION</scope>
</reference>
<dbReference type="Proteomes" id="UP000504604">
    <property type="component" value="Linkage group LG2"/>
</dbReference>
<organism evidence="8 9">
    <name type="scientific">Sesamum indicum</name>
    <name type="common">Oriental sesame</name>
    <name type="synonym">Sesamum orientale</name>
    <dbReference type="NCBI Taxonomy" id="4182"/>
    <lineage>
        <taxon>Eukaryota</taxon>
        <taxon>Viridiplantae</taxon>
        <taxon>Streptophyta</taxon>
        <taxon>Embryophyta</taxon>
        <taxon>Tracheophyta</taxon>
        <taxon>Spermatophyta</taxon>
        <taxon>Magnoliopsida</taxon>
        <taxon>eudicotyledons</taxon>
        <taxon>Gunneridae</taxon>
        <taxon>Pentapetalae</taxon>
        <taxon>asterids</taxon>
        <taxon>lamiids</taxon>
        <taxon>Lamiales</taxon>
        <taxon>Pedaliaceae</taxon>
        <taxon>Sesamum</taxon>
    </lineage>
</organism>
<keyword evidence="3 6" id="KW-0812">Transmembrane</keyword>
<feature type="transmembrane region" description="Helical" evidence="6">
    <location>
        <begin position="256"/>
        <end position="276"/>
    </location>
</feature>
<feature type="transmembrane region" description="Helical" evidence="6">
    <location>
        <begin position="16"/>
        <end position="38"/>
    </location>
</feature>
<dbReference type="Pfam" id="PF00892">
    <property type="entry name" value="EamA"/>
    <property type="match status" value="2"/>
</dbReference>
<dbReference type="InterPro" id="IPR000620">
    <property type="entry name" value="EamA_dom"/>
</dbReference>